<dbReference type="InterPro" id="IPR038731">
    <property type="entry name" value="RgtA/B/C-like"/>
</dbReference>
<sequence>MNAAVKQRAPAALWVLVLGMLFYRMAFVLAHDYSLFVDEAQYWLWSRTPDFGYYSKPPLIAWLIAITTKLLGDTEFAVKLPALLAYPLAAVFIYKAGAALRDARTGLVSAALFLTMPGQALGGWVMSPDSVLLLTWAAALYCLWKAVQTPDTLRYWIGLGVAIGVGALAKYTMLVFVPMAAWVLIRSHRDTLRSRGPWIALALALLILSPNLAWNVAHQFETVKHTAELSNKSGAGLHLGKFGGFLGAQWGIFGLVSFPLLLWRIYAGRSAEERFLKPFTVPYLAIMFGLALVTSANANWAVTAYVGGSLLVSCWLAALPKRQVLALALTLNVLLMLGILHYRDVAKWLGKPVPNQGRDVYARVIGWRELGAAVSQRVQSDGALPILSNDRTLLAQMAFYVKPSPYPVDALDDDGHINNQYEMTTRERGLPKDAYWMVFNAGQNGDEPIRSGTEIASYAPLHTAGYSPVEDLGVIRVRRMDGPPRSVHMIRVTRTAETVTP</sequence>
<evidence type="ECO:0000256" key="1">
    <source>
        <dbReference type="ARBA" id="ARBA00004651"/>
    </source>
</evidence>
<keyword evidence="2" id="KW-1003">Cell membrane</keyword>
<dbReference type="Proteomes" id="UP000824755">
    <property type="component" value="Chromosome"/>
</dbReference>
<organism evidence="10 11">
    <name type="scientific">Lysobacter soyae</name>
    <dbReference type="NCBI Taxonomy" id="2764185"/>
    <lineage>
        <taxon>Bacteria</taxon>
        <taxon>Pseudomonadati</taxon>
        <taxon>Pseudomonadota</taxon>
        <taxon>Gammaproteobacteria</taxon>
        <taxon>Lysobacterales</taxon>
        <taxon>Lysobacteraceae</taxon>
        <taxon>Lysobacter</taxon>
    </lineage>
</organism>
<evidence type="ECO:0000313" key="10">
    <source>
        <dbReference type="EMBL" id="QYR52857.1"/>
    </source>
</evidence>
<feature type="transmembrane region" description="Helical" evidence="8">
    <location>
        <begin position="197"/>
        <end position="217"/>
    </location>
</feature>
<evidence type="ECO:0000256" key="7">
    <source>
        <dbReference type="ARBA" id="ARBA00023136"/>
    </source>
</evidence>
<evidence type="ECO:0000256" key="2">
    <source>
        <dbReference type="ARBA" id="ARBA00022475"/>
    </source>
</evidence>
<feature type="transmembrane region" description="Helical" evidence="8">
    <location>
        <begin position="300"/>
        <end position="317"/>
    </location>
</feature>
<keyword evidence="6 8" id="KW-1133">Transmembrane helix</keyword>
<reference evidence="10 11" key="1">
    <citation type="submission" date="2021-08" db="EMBL/GenBank/DDBJ databases">
        <title>Lysobacter sp. strain CJ11 Genome sequencing and assembly.</title>
        <authorList>
            <person name="Kim I."/>
        </authorList>
    </citation>
    <scope>NUCLEOTIDE SEQUENCE [LARGE SCALE GENOMIC DNA]</scope>
    <source>
        <strain evidence="10 11">CJ11</strain>
    </source>
</reference>
<dbReference type="RefSeq" id="WP_220379677.1">
    <property type="nucleotide sequence ID" value="NZ_CP080544.1"/>
</dbReference>
<dbReference type="PANTHER" id="PTHR33908">
    <property type="entry name" value="MANNOSYLTRANSFERASE YKCB-RELATED"/>
    <property type="match status" value="1"/>
</dbReference>
<accession>A0ABX8WMJ0</accession>
<evidence type="ECO:0000313" key="11">
    <source>
        <dbReference type="Proteomes" id="UP000824755"/>
    </source>
</evidence>
<evidence type="ECO:0000256" key="8">
    <source>
        <dbReference type="SAM" id="Phobius"/>
    </source>
</evidence>
<feature type="transmembrane region" description="Helical" evidence="8">
    <location>
        <begin position="153"/>
        <end position="185"/>
    </location>
</feature>
<protein>
    <submittedName>
        <fullName evidence="10">Glycosyltransferase family 39 protein</fullName>
    </submittedName>
</protein>
<evidence type="ECO:0000256" key="3">
    <source>
        <dbReference type="ARBA" id="ARBA00022676"/>
    </source>
</evidence>
<feature type="transmembrane region" description="Helical" evidence="8">
    <location>
        <begin position="106"/>
        <end position="124"/>
    </location>
</feature>
<name>A0ABX8WMJ0_9GAMM</name>
<comment type="subcellular location">
    <subcellularLocation>
        <location evidence="1">Cell membrane</location>
        <topology evidence="1">Multi-pass membrane protein</topology>
    </subcellularLocation>
</comment>
<feature type="transmembrane region" description="Helical" evidence="8">
    <location>
        <begin position="275"/>
        <end position="294"/>
    </location>
</feature>
<keyword evidence="7 8" id="KW-0472">Membrane</keyword>
<dbReference type="PANTHER" id="PTHR33908:SF11">
    <property type="entry name" value="MEMBRANE PROTEIN"/>
    <property type="match status" value="1"/>
</dbReference>
<dbReference type="EMBL" id="CP080544">
    <property type="protein sequence ID" value="QYR52857.1"/>
    <property type="molecule type" value="Genomic_DNA"/>
</dbReference>
<evidence type="ECO:0000256" key="4">
    <source>
        <dbReference type="ARBA" id="ARBA00022679"/>
    </source>
</evidence>
<feature type="transmembrane region" description="Helical" evidence="8">
    <location>
        <begin position="83"/>
        <end position="100"/>
    </location>
</feature>
<keyword evidence="5 8" id="KW-0812">Transmembrane</keyword>
<dbReference type="InterPro" id="IPR050297">
    <property type="entry name" value="LipidA_mod_glycosyltrf_83"/>
</dbReference>
<feature type="transmembrane region" description="Helical" evidence="8">
    <location>
        <begin position="324"/>
        <end position="342"/>
    </location>
</feature>
<evidence type="ECO:0000256" key="6">
    <source>
        <dbReference type="ARBA" id="ARBA00022989"/>
    </source>
</evidence>
<dbReference type="Pfam" id="PF13231">
    <property type="entry name" value="PMT_2"/>
    <property type="match status" value="1"/>
</dbReference>
<evidence type="ECO:0000256" key="5">
    <source>
        <dbReference type="ARBA" id="ARBA00022692"/>
    </source>
</evidence>
<evidence type="ECO:0000259" key="9">
    <source>
        <dbReference type="Pfam" id="PF13231"/>
    </source>
</evidence>
<proteinExistence type="predicted"/>
<gene>
    <name evidence="10" type="ORF">H8L67_09840</name>
</gene>
<keyword evidence="3" id="KW-0328">Glycosyltransferase</keyword>
<feature type="transmembrane region" description="Helical" evidence="8">
    <location>
        <begin position="242"/>
        <end position="263"/>
    </location>
</feature>
<keyword evidence="11" id="KW-1185">Reference proteome</keyword>
<feature type="domain" description="Glycosyltransferase RgtA/B/C/D-like" evidence="9">
    <location>
        <begin position="55"/>
        <end position="214"/>
    </location>
</feature>
<keyword evidence="4" id="KW-0808">Transferase</keyword>